<dbReference type="GO" id="GO:0008270">
    <property type="term" value="F:zinc ion binding"/>
    <property type="evidence" value="ECO:0007669"/>
    <property type="project" value="UniProtKB-KW"/>
</dbReference>
<dbReference type="AlphaFoldDB" id="A0A226D2G1"/>
<dbReference type="Pfam" id="PF05699">
    <property type="entry name" value="Dimer_Tnp_hAT"/>
    <property type="match status" value="1"/>
</dbReference>
<sequence length="727" mass="81997">MSSIKKYRQTTLKRTFNDASPDQLALDVEKSPDGNRLTTKGAWVSGIEKYFEFKYSTKGQGGRLFCTMICKLCGLSNKDKDKPISITDKSSFAFVRHLKVRYEVEHEDLMNMDVEKQGKSLENSVMSRSSPLSRPNKTDPYPRNHTLQNSFEKKLMEFIVLDWVPLNILQGSGFSRMIKMFDPRLRIPHRRTIGTLLEKKSKLVMDVMRKQILNLPKGSLHLIMDIWTSKQKMSVIGIKAQFLEGWKIKLGIKPDDVVTVKADNAANILAAFRIDGHNLEGINEELEDIQGQNTDDDDDSGSDNESEDWEDLDWEMASEEDDVDEVVITPEPHKLVRNGCNSHLLKCAIKDALQSVPGLSKITKKVNDIVNFFHRSNFWYAKLRERTNGLGILTPCTTRWNSLYHCLKRIFKSRPEISVVESINATLRDARIAATIKKRSSLPSTLTESETKAMNIMLKILQPFAELTDDLQGDGVTSSLLLIGLIDAIDNAEKVDFGTDDDYCDDLARFQKIICLSVADRFTKDKEKGERMVKENGKTRNIVTRNVFKEDMYIIASILDPRIKTVPFQGCCEVNSVLNGKVPNKEFTVERLLAAGSKLPCNTLTSPTIPSATDRVHTEGIKQWDQTNPPPKRSKSVTQLIQKLTVDRNAATSFEEEITRYLSIPVSGWDDMPLKYWGKHEAEFPILALLAKEYLSIPASSGAVERLLSIAGAIACGRSKEIGFFTA</sequence>
<keyword evidence="2" id="KW-0479">Metal-binding</keyword>
<reference evidence="8 9" key="1">
    <citation type="submission" date="2015-12" db="EMBL/GenBank/DDBJ databases">
        <title>The genome of Folsomia candida.</title>
        <authorList>
            <person name="Faddeeva A."/>
            <person name="Derks M.F."/>
            <person name="Anvar Y."/>
            <person name="Smit S."/>
            <person name="Van Straalen N."/>
            <person name="Roelofs D."/>
        </authorList>
    </citation>
    <scope>NUCLEOTIDE SEQUENCE [LARGE SCALE GENOMIC DNA]</scope>
    <source>
        <strain evidence="8 9">VU population</strain>
        <tissue evidence="8">Whole body</tissue>
    </source>
</reference>
<dbReference type="GO" id="GO:0046983">
    <property type="term" value="F:protein dimerization activity"/>
    <property type="evidence" value="ECO:0007669"/>
    <property type="project" value="InterPro"/>
</dbReference>
<evidence type="ECO:0000313" key="9">
    <source>
        <dbReference type="Proteomes" id="UP000198287"/>
    </source>
</evidence>
<evidence type="ECO:0000256" key="6">
    <source>
        <dbReference type="SAM" id="MobiDB-lite"/>
    </source>
</evidence>
<comment type="subcellular location">
    <subcellularLocation>
        <location evidence="1">Nucleus</location>
    </subcellularLocation>
</comment>
<keyword evidence="9" id="KW-1185">Reference proteome</keyword>
<gene>
    <name evidence="8" type="ORF">Fcan01_26842</name>
</gene>
<evidence type="ECO:0000256" key="3">
    <source>
        <dbReference type="ARBA" id="ARBA00022771"/>
    </source>
</evidence>
<accession>A0A226D2G1</accession>
<proteinExistence type="predicted"/>
<evidence type="ECO:0000256" key="4">
    <source>
        <dbReference type="ARBA" id="ARBA00022833"/>
    </source>
</evidence>
<dbReference type="OrthoDB" id="1607513at2759"/>
<feature type="compositionally biased region" description="Polar residues" evidence="6">
    <location>
        <begin position="120"/>
        <end position="135"/>
    </location>
</feature>
<dbReference type="PANTHER" id="PTHR46481">
    <property type="entry name" value="ZINC FINGER BED DOMAIN-CONTAINING PROTEIN 4"/>
    <property type="match status" value="1"/>
</dbReference>
<comment type="caution">
    <text evidence="8">The sequence shown here is derived from an EMBL/GenBank/DDBJ whole genome shotgun (WGS) entry which is preliminary data.</text>
</comment>
<feature type="domain" description="HAT C-terminal dimerisation" evidence="7">
    <location>
        <begin position="657"/>
        <end position="712"/>
    </location>
</feature>
<dbReference type="GO" id="GO:0005634">
    <property type="term" value="C:nucleus"/>
    <property type="evidence" value="ECO:0007669"/>
    <property type="project" value="UniProtKB-SubCell"/>
</dbReference>
<name>A0A226D2G1_FOLCA</name>
<dbReference type="InterPro" id="IPR012337">
    <property type="entry name" value="RNaseH-like_sf"/>
</dbReference>
<dbReference type="InterPro" id="IPR052035">
    <property type="entry name" value="ZnF_BED_domain_contain"/>
</dbReference>
<dbReference type="EMBL" id="LNIX01000046">
    <property type="protein sequence ID" value="OXA38456.1"/>
    <property type="molecule type" value="Genomic_DNA"/>
</dbReference>
<evidence type="ECO:0000256" key="2">
    <source>
        <dbReference type="ARBA" id="ARBA00022723"/>
    </source>
</evidence>
<dbReference type="Proteomes" id="UP000198287">
    <property type="component" value="Unassembled WGS sequence"/>
</dbReference>
<dbReference type="PANTHER" id="PTHR46481:SF10">
    <property type="entry name" value="ZINC FINGER BED DOMAIN-CONTAINING PROTEIN 39"/>
    <property type="match status" value="1"/>
</dbReference>
<protein>
    <submittedName>
        <fullName evidence="8">Zinc finger BED domain-containing protein 1</fullName>
    </submittedName>
</protein>
<keyword evidence="5" id="KW-0539">Nucleus</keyword>
<keyword evidence="3" id="KW-0863">Zinc-finger</keyword>
<dbReference type="SUPFAM" id="SSF140996">
    <property type="entry name" value="Hermes dimerisation domain"/>
    <property type="match status" value="1"/>
</dbReference>
<evidence type="ECO:0000313" key="8">
    <source>
        <dbReference type="EMBL" id="OXA38456.1"/>
    </source>
</evidence>
<feature type="region of interest" description="Disordered" evidence="6">
    <location>
        <begin position="120"/>
        <end position="145"/>
    </location>
</feature>
<dbReference type="InterPro" id="IPR008906">
    <property type="entry name" value="HATC_C_dom"/>
</dbReference>
<evidence type="ECO:0000256" key="1">
    <source>
        <dbReference type="ARBA" id="ARBA00004123"/>
    </source>
</evidence>
<keyword evidence="4" id="KW-0862">Zinc</keyword>
<organism evidence="8 9">
    <name type="scientific">Folsomia candida</name>
    <name type="common">Springtail</name>
    <dbReference type="NCBI Taxonomy" id="158441"/>
    <lineage>
        <taxon>Eukaryota</taxon>
        <taxon>Metazoa</taxon>
        <taxon>Ecdysozoa</taxon>
        <taxon>Arthropoda</taxon>
        <taxon>Hexapoda</taxon>
        <taxon>Collembola</taxon>
        <taxon>Entomobryomorpha</taxon>
        <taxon>Isotomoidea</taxon>
        <taxon>Isotomidae</taxon>
        <taxon>Proisotominae</taxon>
        <taxon>Folsomia</taxon>
    </lineage>
</organism>
<evidence type="ECO:0000259" key="7">
    <source>
        <dbReference type="Pfam" id="PF05699"/>
    </source>
</evidence>
<evidence type="ECO:0000256" key="5">
    <source>
        <dbReference type="ARBA" id="ARBA00023242"/>
    </source>
</evidence>
<feature type="region of interest" description="Disordered" evidence="6">
    <location>
        <begin position="290"/>
        <end position="310"/>
    </location>
</feature>
<dbReference type="SUPFAM" id="SSF53098">
    <property type="entry name" value="Ribonuclease H-like"/>
    <property type="match status" value="1"/>
</dbReference>